<evidence type="ECO:0000256" key="1">
    <source>
        <dbReference type="ARBA" id="ARBA00004948"/>
    </source>
</evidence>
<evidence type="ECO:0000313" key="6">
    <source>
        <dbReference type="Proteomes" id="UP000184074"/>
    </source>
</evidence>
<dbReference type="GO" id="GO:0009228">
    <property type="term" value="P:thiamine biosynthetic process"/>
    <property type="evidence" value="ECO:0007669"/>
    <property type="project" value="UniProtKB-KW"/>
</dbReference>
<dbReference type="OrthoDB" id="9790035at2"/>
<dbReference type="Proteomes" id="UP000184074">
    <property type="component" value="Unassembled WGS sequence"/>
</dbReference>
<dbReference type="GO" id="GO:0005737">
    <property type="term" value="C:cytoplasm"/>
    <property type="evidence" value="ECO:0007669"/>
    <property type="project" value="TreeGrafter"/>
</dbReference>
<keyword evidence="3" id="KW-0560">Oxidoreductase</keyword>
<sequence>MTQVTIIGGGVAGLCVAQNLLNRGAEVTVYDKGGAPGPHACSWWAGGMLAPHCEGESAEEPVIRLGQEAADWWDFHTGAVTRNGSLVISPTRDEADLRRFARRTSQFKEVNGAEIAALEPDLEGRFSKGLYFETEAHLAPRQALASLREKLIQAGVNFITEEADPKAHATNGLTVDCRGFTAKDTLEDLRGVKGEMLILSCPDVTLSRPIRLLHPRIPLYIVPRGDGIFMLGATQIEATASKHVTARSLLELLSAAYALNPAFGEAEILETGVDNRPAFPDNLPRIRRDGNLIQANGLFRHGFLLAPALARMVAEAIFDNATPEVMDETAA</sequence>
<gene>
    <name evidence="5" type="ORF">SAMN05444003_2339</name>
</gene>
<dbReference type="Gene3D" id="3.50.50.60">
    <property type="entry name" value="FAD/NAD(P)-binding domain"/>
    <property type="match status" value="1"/>
</dbReference>
<dbReference type="PANTHER" id="PTHR13847:SF289">
    <property type="entry name" value="GLYCINE OXIDASE"/>
    <property type="match status" value="1"/>
</dbReference>
<dbReference type="NCBIfam" id="TIGR02352">
    <property type="entry name" value="thiamin_ThiO"/>
    <property type="match status" value="1"/>
</dbReference>
<organism evidence="5 6">
    <name type="scientific">Cognatiyoonia sediminum</name>
    <dbReference type="NCBI Taxonomy" id="1508389"/>
    <lineage>
        <taxon>Bacteria</taxon>
        <taxon>Pseudomonadati</taxon>
        <taxon>Pseudomonadota</taxon>
        <taxon>Alphaproteobacteria</taxon>
        <taxon>Rhodobacterales</taxon>
        <taxon>Paracoccaceae</taxon>
        <taxon>Cognatiyoonia</taxon>
    </lineage>
</organism>
<keyword evidence="2" id="KW-0784">Thiamine biosynthesis</keyword>
<dbReference type="STRING" id="1508389.SAMN05444003_2339"/>
<dbReference type="Gene3D" id="3.30.9.10">
    <property type="entry name" value="D-Amino Acid Oxidase, subunit A, domain 2"/>
    <property type="match status" value="1"/>
</dbReference>
<reference evidence="5 6" key="1">
    <citation type="submission" date="2016-11" db="EMBL/GenBank/DDBJ databases">
        <authorList>
            <person name="Jaros S."/>
            <person name="Januszkiewicz K."/>
            <person name="Wedrychowicz H."/>
        </authorList>
    </citation>
    <scope>NUCLEOTIDE SEQUENCE [LARGE SCALE GENOMIC DNA]</scope>
    <source>
        <strain evidence="5 6">DSM 28715</strain>
    </source>
</reference>
<evidence type="ECO:0000256" key="2">
    <source>
        <dbReference type="ARBA" id="ARBA00022977"/>
    </source>
</evidence>
<accession>A0A1M5QV27</accession>
<keyword evidence="6" id="KW-1185">Reference proteome</keyword>
<dbReference type="EMBL" id="FQXB01000003">
    <property type="protein sequence ID" value="SHH17975.1"/>
    <property type="molecule type" value="Genomic_DNA"/>
</dbReference>
<dbReference type="PANTHER" id="PTHR13847">
    <property type="entry name" value="SARCOSINE DEHYDROGENASE-RELATED"/>
    <property type="match status" value="1"/>
</dbReference>
<dbReference type="InterPro" id="IPR036188">
    <property type="entry name" value="FAD/NAD-bd_sf"/>
</dbReference>
<evidence type="ECO:0000313" key="5">
    <source>
        <dbReference type="EMBL" id="SHH17975.1"/>
    </source>
</evidence>
<dbReference type="GO" id="GO:0050660">
    <property type="term" value="F:flavin adenine dinucleotide binding"/>
    <property type="evidence" value="ECO:0007669"/>
    <property type="project" value="InterPro"/>
</dbReference>
<dbReference type="InterPro" id="IPR006076">
    <property type="entry name" value="FAD-dep_OxRdtase"/>
</dbReference>
<dbReference type="GO" id="GO:0009229">
    <property type="term" value="P:thiamine diphosphate biosynthetic process"/>
    <property type="evidence" value="ECO:0007669"/>
    <property type="project" value="UniProtKB-UniPathway"/>
</dbReference>
<dbReference type="SUPFAM" id="SSF51905">
    <property type="entry name" value="FAD/NAD(P)-binding domain"/>
    <property type="match status" value="1"/>
</dbReference>
<dbReference type="SUPFAM" id="SSF54373">
    <property type="entry name" value="FAD-linked reductases, C-terminal domain"/>
    <property type="match status" value="1"/>
</dbReference>
<dbReference type="Pfam" id="PF01266">
    <property type="entry name" value="DAO"/>
    <property type="match status" value="1"/>
</dbReference>
<dbReference type="AlphaFoldDB" id="A0A1M5QV27"/>
<dbReference type="GO" id="GO:0016491">
    <property type="term" value="F:oxidoreductase activity"/>
    <property type="evidence" value="ECO:0007669"/>
    <property type="project" value="UniProtKB-KW"/>
</dbReference>
<proteinExistence type="predicted"/>
<feature type="domain" description="FAD dependent oxidoreductase" evidence="4">
    <location>
        <begin position="4"/>
        <end position="315"/>
    </location>
</feature>
<name>A0A1M5QV27_9RHOB</name>
<evidence type="ECO:0000256" key="3">
    <source>
        <dbReference type="ARBA" id="ARBA00023002"/>
    </source>
</evidence>
<protein>
    <submittedName>
        <fullName evidence="5">Glycine oxidase</fullName>
    </submittedName>
</protein>
<comment type="pathway">
    <text evidence="1">Cofactor biosynthesis; thiamine diphosphate biosynthesis.</text>
</comment>
<dbReference type="InterPro" id="IPR012727">
    <property type="entry name" value="Gly_oxidase_ThiO"/>
</dbReference>
<evidence type="ECO:0000259" key="4">
    <source>
        <dbReference type="Pfam" id="PF01266"/>
    </source>
</evidence>
<dbReference type="RefSeq" id="WP_072901263.1">
    <property type="nucleotide sequence ID" value="NZ_FQXB01000003.1"/>
</dbReference>
<dbReference type="UniPathway" id="UPA00060"/>